<reference evidence="1" key="1">
    <citation type="submission" date="2022-04" db="EMBL/GenBank/DDBJ databases">
        <title>Genome of the entomopathogenic fungus Entomophthora muscae.</title>
        <authorList>
            <person name="Elya C."/>
            <person name="Lovett B.R."/>
            <person name="Lee E."/>
            <person name="Macias A.M."/>
            <person name="Hajek A.E."/>
            <person name="De Bivort B.L."/>
            <person name="Kasson M.T."/>
            <person name="De Fine Licht H.H."/>
            <person name="Stajich J.E."/>
        </authorList>
    </citation>
    <scope>NUCLEOTIDE SEQUENCE</scope>
    <source>
        <strain evidence="1">Berkeley</strain>
    </source>
</reference>
<accession>A0ACC2S888</accession>
<dbReference type="EMBL" id="QTSX02005719">
    <property type="protein sequence ID" value="KAJ9058514.1"/>
    <property type="molecule type" value="Genomic_DNA"/>
</dbReference>
<dbReference type="Proteomes" id="UP001165960">
    <property type="component" value="Unassembled WGS sequence"/>
</dbReference>
<sequence>MSLNTYLEHLEELPLELQRNLALLREVDTSSHSLMGQIESDLKQFVGDITNLDSEEALQTLRKISAKFSEALKHGEDKVALATQTYNLADQSIRRLDQDLLKFETEELVNLKPIKVSLVVPNQKPNDSTPKAAHEASSLIKKKSQKDPDPRDGRAKDKYSSLANEEFYDSFHEMPIDPYEPIYCFCSQVSFGDMVACDDELCEREWFHYQCVGLKTHPKGKWYCSECIAKQKSSNRKSASGF</sequence>
<evidence type="ECO:0000313" key="1">
    <source>
        <dbReference type="EMBL" id="KAJ9058514.1"/>
    </source>
</evidence>
<keyword evidence="2" id="KW-1185">Reference proteome</keyword>
<name>A0ACC2S888_9FUNG</name>
<evidence type="ECO:0000313" key="2">
    <source>
        <dbReference type="Proteomes" id="UP001165960"/>
    </source>
</evidence>
<gene>
    <name evidence="1" type="primary">ING4_1</name>
    <name evidence="1" type="ORF">DSO57_1039752</name>
</gene>
<proteinExistence type="predicted"/>
<comment type="caution">
    <text evidence="1">The sequence shown here is derived from an EMBL/GenBank/DDBJ whole genome shotgun (WGS) entry which is preliminary data.</text>
</comment>
<protein>
    <submittedName>
        <fullName evidence="1">Inhibitor of growth protein 4</fullName>
    </submittedName>
</protein>
<organism evidence="1 2">
    <name type="scientific">Entomophthora muscae</name>
    <dbReference type="NCBI Taxonomy" id="34485"/>
    <lineage>
        <taxon>Eukaryota</taxon>
        <taxon>Fungi</taxon>
        <taxon>Fungi incertae sedis</taxon>
        <taxon>Zoopagomycota</taxon>
        <taxon>Entomophthoromycotina</taxon>
        <taxon>Entomophthoromycetes</taxon>
        <taxon>Entomophthorales</taxon>
        <taxon>Entomophthoraceae</taxon>
        <taxon>Entomophthora</taxon>
    </lineage>
</organism>